<evidence type="ECO:0008006" key="3">
    <source>
        <dbReference type="Google" id="ProtNLM"/>
    </source>
</evidence>
<dbReference type="Proteomes" id="UP000305654">
    <property type="component" value="Unassembled WGS sequence"/>
</dbReference>
<dbReference type="Gene3D" id="1.10.3510.10">
    <property type="entry name" value="NMB0513-like"/>
    <property type="match status" value="1"/>
</dbReference>
<proteinExistence type="predicted"/>
<dbReference type="RefSeq" id="WP_138327987.1">
    <property type="nucleotide sequence ID" value="NZ_VCDI01000012.1"/>
</dbReference>
<keyword evidence="2" id="KW-1185">Reference proteome</keyword>
<dbReference type="SUPFAM" id="SSF160472">
    <property type="entry name" value="NMB0513-like"/>
    <property type="match status" value="1"/>
</dbReference>
<protein>
    <recommendedName>
        <fullName evidence="3">DUF596 domain-containing protein</fullName>
    </recommendedName>
</protein>
<comment type="caution">
    <text evidence="1">The sequence shown here is derived from an EMBL/GenBank/DDBJ whole genome shotgun (WGS) entry which is preliminary data.</text>
</comment>
<sequence length="125" mass="14535">MSLSEKARHEATEEGARRDLIGLFKAVQERCASDIPAEHQKEFLDLVRTLLRSGRLHIKLDPAAFPDASATSTAEEVVSLLQQNWPKPEEMKYEYDIEMLIFIESSCQVWWADWGEPNDRFRSYY</sequence>
<dbReference type="AlphaFoldDB" id="A0A5R9J1D1"/>
<evidence type="ECO:0000313" key="2">
    <source>
        <dbReference type="Proteomes" id="UP000305654"/>
    </source>
</evidence>
<accession>A0A5R9J1D1</accession>
<reference evidence="1 2" key="1">
    <citation type="submission" date="2019-05" db="EMBL/GenBank/DDBJ databases">
        <authorList>
            <person name="Pankratov T."/>
            <person name="Grouzdev D."/>
        </authorList>
    </citation>
    <scope>NUCLEOTIDE SEQUENCE [LARGE SCALE GENOMIC DNA]</scope>
    <source>
        <strain evidence="1 2">KEBCLARHB70R</strain>
    </source>
</reference>
<name>A0A5R9J1D1_9PROT</name>
<evidence type="ECO:0000313" key="1">
    <source>
        <dbReference type="EMBL" id="TLU70653.1"/>
    </source>
</evidence>
<gene>
    <name evidence="1" type="ORF">FE263_20910</name>
</gene>
<dbReference type="InterPro" id="IPR023138">
    <property type="entry name" value="NMB0513-like_sf"/>
</dbReference>
<organism evidence="1 2">
    <name type="scientific">Lichenicoccus roseus</name>
    <dbReference type="NCBI Taxonomy" id="2683649"/>
    <lineage>
        <taxon>Bacteria</taxon>
        <taxon>Pseudomonadati</taxon>
        <taxon>Pseudomonadota</taxon>
        <taxon>Alphaproteobacteria</taxon>
        <taxon>Acetobacterales</taxon>
        <taxon>Acetobacteraceae</taxon>
        <taxon>Lichenicoccus</taxon>
    </lineage>
</organism>
<dbReference type="EMBL" id="VCDI01000012">
    <property type="protein sequence ID" value="TLU70653.1"/>
    <property type="molecule type" value="Genomic_DNA"/>
</dbReference>